<keyword evidence="3" id="KW-1185">Reference proteome</keyword>
<organism evidence="2 3">
    <name type="scientific">Hymenolepis diminuta</name>
    <name type="common">Rat tapeworm</name>
    <dbReference type="NCBI Taxonomy" id="6216"/>
    <lineage>
        <taxon>Eukaryota</taxon>
        <taxon>Metazoa</taxon>
        <taxon>Spiralia</taxon>
        <taxon>Lophotrochozoa</taxon>
        <taxon>Platyhelminthes</taxon>
        <taxon>Cestoda</taxon>
        <taxon>Eucestoda</taxon>
        <taxon>Cyclophyllidea</taxon>
        <taxon>Hymenolepididae</taxon>
        <taxon>Hymenolepis</taxon>
    </lineage>
</organism>
<keyword evidence="1" id="KW-0812">Transmembrane</keyword>
<protein>
    <submittedName>
        <fullName evidence="2">Uncharacterized protein</fullName>
    </submittedName>
</protein>
<feature type="transmembrane region" description="Helical" evidence="1">
    <location>
        <begin position="27"/>
        <end position="51"/>
    </location>
</feature>
<name>A0A564Y8U8_HYMDI</name>
<proteinExistence type="predicted"/>
<sequence>LLRCLIVAFVSLTLTRLNPHCNLINTFWRSQLLVFCSTIVLLVLICQPLVVTQTATPSTLSRYGGNLEPRYCYFKASSASDDAVRLFASIRCEVISPKKTVPKGI</sequence>
<evidence type="ECO:0000313" key="2">
    <source>
        <dbReference type="EMBL" id="VUZ43616.1"/>
    </source>
</evidence>
<keyword evidence="1" id="KW-0472">Membrane</keyword>
<accession>A0A564Y8U8</accession>
<dbReference type="EMBL" id="CABIJS010000111">
    <property type="protein sequence ID" value="VUZ43616.1"/>
    <property type="molecule type" value="Genomic_DNA"/>
</dbReference>
<dbReference type="Proteomes" id="UP000321570">
    <property type="component" value="Unassembled WGS sequence"/>
</dbReference>
<keyword evidence="1" id="KW-1133">Transmembrane helix</keyword>
<dbReference type="AlphaFoldDB" id="A0A564Y8U8"/>
<feature type="non-terminal residue" evidence="2">
    <location>
        <position position="1"/>
    </location>
</feature>
<evidence type="ECO:0000313" key="3">
    <source>
        <dbReference type="Proteomes" id="UP000321570"/>
    </source>
</evidence>
<reference evidence="2 3" key="1">
    <citation type="submission" date="2019-07" db="EMBL/GenBank/DDBJ databases">
        <authorList>
            <person name="Jastrzebski P J."/>
            <person name="Paukszto L."/>
            <person name="Jastrzebski P J."/>
        </authorList>
    </citation>
    <scope>NUCLEOTIDE SEQUENCE [LARGE SCALE GENOMIC DNA]</scope>
    <source>
        <strain evidence="2 3">WMS-il1</strain>
    </source>
</reference>
<evidence type="ECO:0000256" key="1">
    <source>
        <dbReference type="SAM" id="Phobius"/>
    </source>
</evidence>
<gene>
    <name evidence="2" type="ORF">WMSIL1_LOCUS3728</name>
</gene>